<feature type="region of interest" description="Disordered" evidence="1">
    <location>
        <begin position="253"/>
        <end position="272"/>
    </location>
</feature>
<comment type="caution">
    <text evidence="2">The sequence shown here is derived from an EMBL/GenBank/DDBJ whole genome shotgun (WGS) entry which is preliminary data.</text>
</comment>
<evidence type="ECO:0008006" key="4">
    <source>
        <dbReference type="Google" id="ProtNLM"/>
    </source>
</evidence>
<feature type="region of interest" description="Disordered" evidence="1">
    <location>
        <begin position="195"/>
        <end position="215"/>
    </location>
</feature>
<dbReference type="Proteomes" id="UP000321580">
    <property type="component" value="Unassembled WGS sequence"/>
</dbReference>
<dbReference type="SUPFAM" id="SSF88874">
    <property type="entry name" value="Receptor-binding domain of short tail fibre protein gp12"/>
    <property type="match status" value="1"/>
</dbReference>
<dbReference type="EMBL" id="VOOR01000018">
    <property type="protein sequence ID" value="TXB63178.1"/>
    <property type="molecule type" value="Genomic_DNA"/>
</dbReference>
<evidence type="ECO:0000313" key="2">
    <source>
        <dbReference type="EMBL" id="TXB63178.1"/>
    </source>
</evidence>
<keyword evidence="3" id="KW-1185">Reference proteome</keyword>
<proteinExistence type="predicted"/>
<organism evidence="2 3">
    <name type="scientific">Phaeodactylibacter luteus</name>
    <dbReference type="NCBI Taxonomy" id="1564516"/>
    <lineage>
        <taxon>Bacteria</taxon>
        <taxon>Pseudomonadati</taxon>
        <taxon>Bacteroidota</taxon>
        <taxon>Saprospiria</taxon>
        <taxon>Saprospirales</taxon>
        <taxon>Haliscomenobacteraceae</taxon>
        <taxon>Phaeodactylibacter</taxon>
    </lineage>
</organism>
<dbReference type="OrthoDB" id="9810174at2"/>
<reference evidence="2 3" key="1">
    <citation type="submission" date="2019-08" db="EMBL/GenBank/DDBJ databases">
        <title>Genome of Phaeodactylibacter luteus.</title>
        <authorList>
            <person name="Bowman J.P."/>
        </authorList>
    </citation>
    <scope>NUCLEOTIDE SEQUENCE [LARGE SCALE GENOMIC DNA]</scope>
    <source>
        <strain evidence="2 3">KCTC 42180</strain>
    </source>
</reference>
<gene>
    <name evidence="2" type="ORF">FRY97_10235</name>
</gene>
<sequence>MINRIQLWAFVVWITLPFTLMAQPGTVTINVQGSFKNSAGEAVSDRTEWVTFRLYDSPQAGNLLWEESDSLEIRDGFYNHDLGFNSPLEGNLFNDGQVYLETATEKVTIAPRSEITAAAYAVRANHAGVAENVTGCLGGVGQIKLSVLPPDLFTEVNGDCWVLLQQRTLAADTRLKQLLPEMDTIPEGRGAFFRAFDPTGQWDPERGGNPQAVGSYQADTFQSHSHEVSDPGHKHNYLDTRNGQTTAATDATAQTNRAADISPNSEQRTTSTDSTYISVLAFGGVETRPKNINLYAYIRIH</sequence>
<protein>
    <recommendedName>
        <fullName evidence="4">Tail fiber protein</fullName>
    </recommendedName>
</protein>
<feature type="compositionally biased region" description="Basic and acidic residues" evidence="1">
    <location>
        <begin position="224"/>
        <end position="238"/>
    </location>
</feature>
<evidence type="ECO:0000256" key="1">
    <source>
        <dbReference type="SAM" id="MobiDB-lite"/>
    </source>
</evidence>
<dbReference type="AlphaFoldDB" id="A0A5C6RLD3"/>
<feature type="region of interest" description="Disordered" evidence="1">
    <location>
        <begin position="221"/>
        <end position="240"/>
    </location>
</feature>
<feature type="compositionally biased region" description="Polar residues" evidence="1">
    <location>
        <begin position="262"/>
        <end position="272"/>
    </location>
</feature>
<evidence type="ECO:0000313" key="3">
    <source>
        <dbReference type="Proteomes" id="UP000321580"/>
    </source>
</evidence>
<dbReference type="RefSeq" id="WP_147167433.1">
    <property type="nucleotide sequence ID" value="NZ_VOOR01000018.1"/>
</dbReference>
<name>A0A5C6RLD3_9BACT</name>
<accession>A0A5C6RLD3</accession>